<organism evidence="2 3">
    <name type="scientific">Endocarpon pusillum</name>
    <dbReference type="NCBI Taxonomy" id="364733"/>
    <lineage>
        <taxon>Eukaryota</taxon>
        <taxon>Fungi</taxon>
        <taxon>Dikarya</taxon>
        <taxon>Ascomycota</taxon>
        <taxon>Pezizomycotina</taxon>
        <taxon>Eurotiomycetes</taxon>
        <taxon>Chaetothyriomycetidae</taxon>
        <taxon>Verrucariales</taxon>
        <taxon>Verrucariaceae</taxon>
        <taxon>Endocarpon</taxon>
    </lineage>
</organism>
<feature type="region of interest" description="Disordered" evidence="1">
    <location>
        <begin position="47"/>
        <end position="106"/>
    </location>
</feature>
<dbReference type="AlphaFoldDB" id="A0A8H7ABB2"/>
<reference evidence="2" key="1">
    <citation type="submission" date="2020-02" db="EMBL/GenBank/DDBJ databases">
        <authorList>
            <person name="Palmer J.M."/>
        </authorList>
    </citation>
    <scope>NUCLEOTIDE SEQUENCE</scope>
    <source>
        <strain evidence="2">EPUS1.4</strain>
        <tissue evidence="2">Thallus</tissue>
    </source>
</reference>
<keyword evidence="3" id="KW-1185">Reference proteome</keyword>
<protein>
    <submittedName>
        <fullName evidence="2">Uncharacterized protein</fullName>
    </submittedName>
</protein>
<name>A0A8H7ABB2_9EURO</name>
<dbReference type="EMBL" id="JAACFV010000354">
    <property type="protein sequence ID" value="KAF7502085.1"/>
    <property type="molecule type" value="Genomic_DNA"/>
</dbReference>
<feature type="compositionally biased region" description="Basic and acidic residues" evidence="1">
    <location>
        <begin position="47"/>
        <end position="98"/>
    </location>
</feature>
<gene>
    <name evidence="2" type="ORF">GJ744_007324</name>
</gene>
<evidence type="ECO:0000313" key="2">
    <source>
        <dbReference type="EMBL" id="KAF7502085.1"/>
    </source>
</evidence>
<comment type="caution">
    <text evidence="2">The sequence shown here is derived from an EMBL/GenBank/DDBJ whole genome shotgun (WGS) entry which is preliminary data.</text>
</comment>
<proteinExistence type="predicted"/>
<accession>A0A8H7ABB2</accession>
<evidence type="ECO:0000313" key="3">
    <source>
        <dbReference type="Proteomes" id="UP000606974"/>
    </source>
</evidence>
<evidence type="ECO:0000256" key="1">
    <source>
        <dbReference type="SAM" id="MobiDB-lite"/>
    </source>
</evidence>
<sequence>MPTPEALQQCRYLRQAVRGVRECRKTLEGKLEQNLARTALKLALDDVRKREQAARDEQRDALRKAEEARARKEVAAAEATRLEREHNAIGDSSSREGTPDAGPFRP</sequence>
<dbReference type="Proteomes" id="UP000606974">
    <property type="component" value="Unassembled WGS sequence"/>
</dbReference>